<dbReference type="InterPro" id="IPR016040">
    <property type="entry name" value="NAD(P)-bd_dom"/>
</dbReference>
<dbReference type="Gene3D" id="3.90.25.10">
    <property type="entry name" value="UDP-galactose 4-epimerase, domain 1"/>
    <property type="match status" value="1"/>
</dbReference>
<evidence type="ECO:0000256" key="3">
    <source>
        <dbReference type="ARBA" id="ARBA00011989"/>
    </source>
</evidence>
<proteinExistence type="inferred from homology"/>
<protein>
    <recommendedName>
        <fullName evidence="3">GDP-mannose 4,6-dehydratase</fullName>
        <ecNumber evidence="3">4.2.1.47</ecNumber>
    </recommendedName>
</protein>
<comment type="cofactor">
    <cofactor evidence="1">
        <name>NADP(+)</name>
        <dbReference type="ChEBI" id="CHEBI:58349"/>
    </cofactor>
</comment>
<sequence length="329" mass="35281">MTSTPSAAHRTALVTGVTGQDGSYLAERLLAEGTEVHGLVHRLGPDDVEVPGVVAHEGDLTDTAAMARLLDEVEPDLVVNLAGISSVGQSWEEPGATVRVSGLAPVELMDACLRLQERLGREVRFAQASSAEIFGEATTSPQDEDTPVRPVNPYGVAKATAHLAVGVFRQRGLHAVSCVLYNHESPRRPPRFVTRKITRGAALIAAGRQDRLELGNLEARRDWGWAPDYVDAMLRAVRHDEAMDYVVATGRSHTVRDLVGAAFARAGIDDWSDLVVVDPALVRPADPSEQRGDPSRAREVLGWSPTVEFAELVGRMVDADLADPAAPAG</sequence>
<dbReference type="GO" id="GO:0042351">
    <property type="term" value="P:'de novo' GDP-L-fucose biosynthetic process"/>
    <property type="evidence" value="ECO:0007669"/>
    <property type="project" value="TreeGrafter"/>
</dbReference>
<evidence type="ECO:0000256" key="4">
    <source>
        <dbReference type="ARBA" id="ARBA00023239"/>
    </source>
</evidence>
<evidence type="ECO:0000313" key="6">
    <source>
        <dbReference type="EMBL" id="KAJ1683812.1"/>
    </source>
</evidence>
<reference evidence="6" key="1">
    <citation type="journal article" date="2022" name="Cell">
        <title>Repeat-based holocentromeres influence genome architecture and karyotype evolution.</title>
        <authorList>
            <person name="Hofstatter P.G."/>
            <person name="Thangavel G."/>
            <person name="Lux T."/>
            <person name="Neumann P."/>
            <person name="Vondrak T."/>
            <person name="Novak P."/>
            <person name="Zhang M."/>
            <person name="Costa L."/>
            <person name="Castellani M."/>
            <person name="Scott A."/>
            <person name="Toegelov H."/>
            <person name="Fuchs J."/>
            <person name="Mata-Sucre Y."/>
            <person name="Dias Y."/>
            <person name="Vanzela A.L.L."/>
            <person name="Huettel B."/>
            <person name="Almeida C.C.S."/>
            <person name="Simkova H."/>
            <person name="Souza G."/>
            <person name="Pedrosa-Harand A."/>
            <person name="Macas J."/>
            <person name="Mayer K.F.X."/>
            <person name="Houben A."/>
            <person name="Marques A."/>
        </authorList>
    </citation>
    <scope>NUCLEOTIDE SEQUENCE</scope>
    <source>
        <strain evidence="6">RhyBre1mFocal</strain>
    </source>
</reference>
<dbReference type="Gene3D" id="3.40.50.720">
    <property type="entry name" value="NAD(P)-binding Rossmann-like Domain"/>
    <property type="match status" value="1"/>
</dbReference>
<dbReference type="PANTHER" id="PTHR43715:SF1">
    <property type="entry name" value="GDP-MANNOSE 4,6 DEHYDRATASE"/>
    <property type="match status" value="1"/>
</dbReference>
<comment type="similarity">
    <text evidence="2">Belongs to the NAD(P)-dependent epimerase/dehydratase family. GDP-mannose 4,6-dehydratase subfamily.</text>
</comment>
<feature type="domain" description="NAD(P)-binding" evidence="5">
    <location>
        <begin position="13"/>
        <end position="316"/>
    </location>
</feature>
<dbReference type="EC" id="4.2.1.47" evidence="3"/>
<dbReference type="InterPro" id="IPR006368">
    <property type="entry name" value="GDP_Man_deHydtase"/>
</dbReference>
<evidence type="ECO:0000313" key="7">
    <source>
        <dbReference type="Proteomes" id="UP001151287"/>
    </source>
</evidence>
<evidence type="ECO:0000256" key="2">
    <source>
        <dbReference type="ARBA" id="ARBA00009263"/>
    </source>
</evidence>
<dbReference type="GO" id="GO:0008446">
    <property type="term" value="F:GDP-mannose 4,6-dehydratase activity"/>
    <property type="evidence" value="ECO:0007669"/>
    <property type="project" value="UniProtKB-EC"/>
</dbReference>
<evidence type="ECO:0000259" key="5">
    <source>
        <dbReference type="Pfam" id="PF16363"/>
    </source>
</evidence>
<dbReference type="CDD" id="cd05260">
    <property type="entry name" value="GDP_MD_SDR_e"/>
    <property type="match status" value="1"/>
</dbReference>
<comment type="caution">
    <text evidence="6">The sequence shown here is derived from an EMBL/GenBank/DDBJ whole genome shotgun (WGS) entry which is preliminary data.</text>
</comment>
<keyword evidence="4" id="KW-0456">Lyase</keyword>
<organism evidence="6 7">
    <name type="scientific">Rhynchospora breviuscula</name>
    <dbReference type="NCBI Taxonomy" id="2022672"/>
    <lineage>
        <taxon>Eukaryota</taxon>
        <taxon>Viridiplantae</taxon>
        <taxon>Streptophyta</taxon>
        <taxon>Embryophyta</taxon>
        <taxon>Tracheophyta</taxon>
        <taxon>Spermatophyta</taxon>
        <taxon>Magnoliopsida</taxon>
        <taxon>Liliopsida</taxon>
        <taxon>Poales</taxon>
        <taxon>Cyperaceae</taxon>
        <taxon>Cyperoideae</taxon>
        <taxon>Rhynchosporeae</taxon>
        <taxon>Rhynchospora</taxon>
    </lineage>
</organism>
<gene>
    <name evidence="6" type="ORF">LUZ63_020957</name>
</gene>
<dbReference type="SUPFAM" id="SSF51735">
    <property type="entry name" value="NAD(P)-binding Rossmann-fold domains"/>
    <property type="match status" value="1"/>
</dbReference>
<dbReference type="OrthoDB" id="10253554at2759"/>
<dbReference type="Proteomes" id="UP001151287">
    <property type="component" value="Unassembled WGS sequence"/>
</dbReference>
<keyword evidence="7" id="KW-1185">Reference proteome</keyword>
<dbReference type="Pfam" id="PF16363">
    <property type="entry name" value="GDP_Man_Dehyd"/>
    <property type="match status" value="1"/>
</dbReference>
<name>A0A9P9Z7L5_9POAL</name>
<dbReference type="PANTHER" id="PTHR43715">
    <property type="entry name" value="GDP-MANNOSE 4,6-DEHYDRATASE"/>
    <property type="match status" value="1"/>
</dbReference>
<dbReference type="FunFam" id="3.40.50.720:FF:000924">
    <property type="entry name" value="GDP-mannose 4,6 dehydratase"/>
    <property type="match status" value="1"/>
</dbReference>
<dbReference type="EMBL" id="JAMQYH010000097">
    <property type="protein sequence ID" value="KAJ1683812.1"/>
    <property type="molecule type" value="Genomic_DNA"/>
</dbReference>
<evidence type="ECO:0000256" key="1">
    <source>
        <dbReference type="ARBA" id="ARBA00001937"/>
    </source>
</evidence>
<dbReference type="AlphaFoldDB" id="A0A9P9Z7L5"/>
<dbReference type="InterPro" id="IPR036291">
    <property type="entry name" value="NAD(P)-bd_dom_sf"/>
</dbReference>
<accession>A0A9P9Z7L5</accession>